<dbReference type="Pfam" id="PF26580">
    <property type="entry name" value="Mtb12_C"/>
    <property type="match status" value="1"/>
</dbReference>
<dbReference type="InterPro" id="IPR058644">
    <property type="entry name" value="Mtb12-like_C"/>
</dbReference>
<organism evidence="4 5">
    <name type="scientific">Kitasatospora nipponensis</name>
    <dbReference type="NCBI Taxonomy" id="258049"/>
    <lineage>
        <taxon>Bacteria</taxon>
        <taxon>Bacillati</taxon>
        <taxon>Actinomycetota</taxon>
        <taxon>Actinomycetes</taxon>
        <taxon>Kitasatosporales</taxon>
        <taxon>Streptomycetaceae</taxon>
        <taxon>Kitasatospora</taxon>
    </lineage>
</organism>
<proteinExistence type="inferred from homology"/>
<name>A0ABN1WMU0_9ACTN</name>
<evidence type="ECO:0000313" key="4">
    <source>
        <dbReference type="EMBL" id="GAA1251904.1"/>
    </source>
</evidence>
<reference evidence="4 5" key="1">
    <citation type="journal article" date="2019" name="Int. J. Syst. Evol. Microbiol.">
        <title>The Global Catalogue of Microorganisms (GCM) 10K type strain sequencing project: providing services to taxonomists for standard genome sequencing and annotation.</title>
        <authorList>
            <consortium name="The Broad Institute Genomics Platform"/>
            <consortium name="The Broad Institute Genome Sequencing Center for Infectious Disease"/>
            <person name="Wu L."/>
            <person name="Ma J."/>
        </authorList>
    </citation>
    <scope>NUCLEOTIDE SEQUENCE [LARGE SCALE GENOMIC DNA]</scope>
    <source>
        <strain evidence="4 5">JCM 13004</strain>
    </source>
</reference>
<evidence type="ECO:0000256" key="2">
    <source>
        <dbReference type="ARBA" id="ARBA00093774"/>
    </source>
</evidence>
<evidence type="ECO:0000313" key="5">
    <source>
        <dbReference type="Proteomes" id="UP001500037"/>
    </source>
</evidence>
<gene>
    <name evidence="4" type="ORF">GCM10009665_48250</name>
</gene>
<comment type="caution">
    <text evidence="4">The sequence shown here is derived from an EMBL/GenBank/DDBJ whole genome shotgun (WGS) entry which is preliminary data.</text>
</comment>
<sequence>MAAATTQVTQNWQNFFSPATPIDAKTALLQHGAQLQPLLQAFAADPRISQISAQVTNVQFTSDTTAIVTYDLSLQGQVVQPAAAGQAVLEDGTWKVSQATLCGLVAQSGNTAASAVPGCSS</sequence>
<evidence type="ECO:0000259" key="3">
    <source>
        <dbReference type="Pfam" id="PF26580"/>
    </source>
</evidence>
<dbReference type="Proteomes" id="UP001500037">
    <property type="component" value="Unassembled WGS sequence"/>
</dbReference>
<keyword evidence="5" id="KW-1185">Reference proteome</keyword>
<feature type="domain" description="Low molecular weight antigen MTB12-like C-terminal" evidence="3">
    <location>
        <begin position="2"/>
        <end position="111"/>
    </location>
</feature>
<accession>A0ABN1WMU0</accession>
<evidence type="ECO:0000256" key="1">
    <source>
        <dbReference type="ARBA" id="ARBA00022729"/>
    </source>
</evidence>
<protein>
    <recommendedName>
        <fullName evidence="3">Low molecular weight antigen MTB12-like C-terminal domain-containing protein</fullName>
    </recommendedName>
</protein>
<dbReference type="EMBL" id="BAAALF010000097">
    <property type="protein sequence ID" value="GAA1251904.1"/>
    <property type="molecule type" value="Genomic_DNA"/>
</dbReference>
<comment type="similarity">
    <text evidence="2">Belongs to the MTB12 family.</text>
</comment>
<keyword evidence="1" id="KW-0732">Signal</keyword>